<reference evidence="1" key="1">
    <citation type="journal article" date="2019" name="Beilstein J. Org. Chem.">
        <title>Nanangenines: drimane sesquiterpenoids as the dominant metabolite cohort of a novel Australian fungus, Aspergillus nanangensis.</title>
        <authorList>
            <person name="Lacey H.J."/>
            <person name="Gilchrist C.L.M."/>
            <person name="Crombie A."/>
            <person name="Kalaitzis J.A."/>
            <person name="Vuong D."/>
            <person name="Rutledge P.J."/>
            <person name="Turner P."/>
            <person name="Pitt J.I."/>
            <person name="Lacey E."/>
            <person name="Chooi Y.H."/>
            <person name="Piggott A.M."/>
        </authorList>
    </citation>
    <scope>NUCLEOTIDE SEQUENCE</scope>
    <source>
        <strain evidence="1">MST-FP2251</strain>
    </source>
</reference>
<organism evidence="1 2">
    <name type="scientific">Aspergillus nanangensis</name>
    <dbReference type="NCBI Taxonomy" id="2582783"/>
    <lineage>
        <taxon>Eukaryota</taxon>
        <taxon>Fungi</taxon>
        <taxon>Dikarya</taxon>
        <taxon>Ascomycota</taxon>
        <taxon>Pezizomycotina</taxon>
        <taxon>Eurotiomycetes</taxon>
        <taxon>Eurotiomycetidae</taxon>
        <taxon>Eurotiales</taxon>
        <taxon>Aspergillaceae</taxon>
        <taxon>Aspergillus</taxon>
        <taxon>Aspergillus subgen. Circumdati</taxon>
    </lineage>
</organism>
<keyword evidence="2" id="KW-1185">Reference proteome</keyword>
<accession>A0AAD4CNN6</accession>
<comment type="caution">
    <text evidence="1">The sequence shown here is derived from an EMBL/GenBank/DDBJ whole genome shotgun (WGS) entry which is preliminary data.</text>
</comment>
<proteinExistence type="predicted"/>
<dbReference type="EMBL" id="VCAU01000032">
    <property type="protein sequence ID" value="KAF9889836.1"/>
    <property type="molecule type" value="Genomic_DNA"/>
</dbReference>
<name>A0AAD4CNN6_ASPNN</name>
<protein>
    <submittedName>
        <fullName evidence="1">Uncharacterized protein</fullName>
    </submittedName>
</protein>
<dbReference type="Proteomes" id="UP001194746">
    <property type="component" value="Unassembled WGS sequence"/>
</dbReference>
<evidence type="ECO:0000313" key="2">
    <source>
        <dbReference type="Proteomes" id="UP001194746"/>
    </source>
</evidence>
<gene>
    <name evidence="1" type="ORF">FE257_006926</name>
</gene>
<dbReference type="AlphaFoldDB" id="A0AAD4CNN6"/>
<sequence length="67" mass="6945">MKPKQNNDDLFDSRPGPFAPDLQCAWGTSCWAGYGGGDGMHCGKPLDGVLAHCPGKAPPEAPNAPPP</sequence>
<evidence type="ECO:0000313" key="1">
    <source>
        <dbReference type="EMBL" id="KAF9889836.1"/>
    </source>
</evidence>
<reference evidence="1" key="2">
    <citation type="submission" date="2020-02" db="EMBL/GenBank/DDBJ databases">
        <authorList>
            <person name="Gilchrist C.L.M."/>
            <person name="Chooi Y.-H."/>
        </authorList>
    </citation>
    <scope>NUCLEOTIDE SEQUENCE</scope>
    <source>
        <strain evidence="1">MST-FP2251</strain>
    </source>
</reference>